<dbReference type="EMBL" id="CM000780">
    <property type="protein sequence ID" value="AQK53658.1"/>
    <property type="molecule type" value="Genomic_DNA"/>
</dbReference>
<proteinExistence type="predicted"/>
<dbReference type="PANTHER" id="PTHR47069:SF1">
    <property type="entry name" value="OS03G0580500 PROTEIN"/>
    <property type="match status" value="1"/>
</dbReference>
<dbReference type="PANTHER" id="PTHR47069">
    <property type="match status" value="1"/>
</dbReference>
<evidence type="ECO:0000313" key="1">
    <source>
        <dbReference type="EMBL" id="AQK53658.1"/>
    </source>
</evidence>
<dbReference type="AlphaFoldDB" id="A0A1D6Q541"/>
<reference evidence="1" key="1">
    <citation type="submission" date="2015-12" db="EMBL/GenBank/DDBJ databases">
        <title>Update maize B73 reference genome by single molecule sequencing technologies.</title>
        <authorList>
            <consortium name="Maize Genome Sequencing Project"/>
            <person name="Ware D."/>
        </authorList>
    </citation>
    <scope>NUCLEOTIDE SEQUENCE</scope>
    <source>
        <tissue evidence="1">Seedling</tissue>
    </source>
</reference>
<organism evidence="1">
    <name type="scientific">Zea mays</name>
    <name type="common">Maize</name>
    <dbReference type="NCBI Taxonomy" id="4577"/>
    <lineage>
        <taxon>Eukaryota</taxon>
        <taxon>Viridiplantae</taxon>
        <taxon>Streptophyta</taxon>
        <taxon>Embryophyta</taxon>
        <taxon>Tracheophyta</taxon>
        <taxon>Spermatophyta</taxon>
        <taxon>Magnoliopsida</taxon>
        <taxon>Liliopsida</taxon>
        <taxon>Poales</taxon>
        <taxon>Poaceae</taxon>
        <taxon>PACMAD clade</taxon>
        <taxon>Panicoideae</taxon>
        <taxon>Andropogonodae</taxon>
        <taxon>Andropogoneae</taxon>
        <taxon>Tripsacinae</taxon>
        <taxon>Zea</taxon>
    </lineage>
</organism>
<sequence length="172" mass="19874">MKKKTGLKLTKKQLKNKLDNMKKEYKWFMEFKNATTGLGWNEAKQIGWNEAKQTIDCSKDWWDEHLAIHVTRTSASCPGDSSSDDSSDDVVEIERTLENDDVNVAVSKRSKPGKRKHKASCTAAEEKEEKTPFFRLYKNTCLKIETTTEKISTVLKHHHHLQQAKRLALQRL</sequence>
<gene>
    <name evidence="1" type="ORF">ZEAMMB73_Zm00001d051113</name>
</gene>
<dbReference type="InParanoid" id="A0A1D6Q541"/>
<accession>A0A1D6Q541</accession>
<evidence type="ECO:0008006" key="2">
    <source>
        <dbReference type="Google" id="ProtNLM"/>
    </source>
</evidence>
<protein>
    <recommendedName>
        <fullName evidence="2">Myb/SANT-like domain-containing protein</fullName>
    </recommendedName>
</protein>
<name>A0A1D6Q541_MAIZE</name>